<accession>Q1PV44</accession>
<sequence>MTTQEMEKSIQEIWKLFKETDGRFKDTDKEIDKLSKSVEETRKTSENTNKAVYALTGKWSRFVEGLIAPATERLFKERGIEVDKVFQRVKTHRNGDEMEVDILAINGEYAVLIEAKSTLKIEDVKEHIERLGKFKTFFPEYIGRKVVGAVGGIVMEEDSDKYAYRNGLFVIGESGEAAVILNDKGFEPKVWYEPIFFSCCQEFPPDSNVRVEIFVTL</sequence>
<dbReference type="PANTHER" id="PTHR38753:SF1">
    <property type="entry name" value="SLR1441 PROTEIN"/>
    <property type="match status" value="1"/>
</dbReference>
<dbReference type="RefSeq" id="WP_099325251.1">
    <property type="nucleotide sequence ID" value="NZ_LT934425.1"/>
</dbReference>
<dbReference type="InterPro" id="IPR011335">
    <property type="entry name" value="Restrct_endonuc-II-like"/>
</dbReference>
<evidence type="ECO:0008006" key="4">
    <source>
        <dbReference type="Google" id="ProtNLM"/>
    </source>
</evidence>
<reference evidence="1" key="1">
    <citation type="journal article" date="2006" name="Nature">
        <title>Deciphering the evolution and metabolism of an anammox bacterium from a community genome.</title>
        <authorList>
            <person name="Strous M."/>
            <person name="Pelletier E."/>
            <person name="Mangenot S."/>
            <person name="Rattei T."/>
            <person name="Lehner A."/>
            <person name="Taylor M.W."/>
            <person name="Horn M."/>
            <person name="Daims H."/>
            <person name="Bartol-Mavel D."/>
            <person name="Wincker P."/>
            <person name="Barbe V."/>
            <person name="Fonknechten N."/>
            <person name="Vallenet D."/>
            <person name="Segurens B."/>
            <person name="Schenowitz-Truong C."/>
            <person name="Medigue C."/>
            <person name="Collingro A."/>
            <person name="Snel B."/>
            <person name="Dutilh B.E."/>
            <person name="OpDenCamp H.J.M."/>
            <person name="vanDerDrift C."/>
            <person name="Cirpus I."/>
            <person name="vanDePas-Schoonen K.T."/>
            <person name="Harhangi H.R."/>
            <person name="vanNiftrik L."/>
            <person name="Schmid M."/>
            <person name="Keltjens J."/>
            <person name="vanDeVossenberg J."/>
            <person name="Kartal B."/>
            <person name="Meier H."/>
            <person name="Frishman D."/>
            <person name="Huynen M.A."/>
            <person name="Mewes H."/>
            <person name="Weissenbach J."/>
            <person name="Jetten M.S.M."/>
            <person name="Wagner M."/>
            <person name="LePaslier D."/>
        </authorList>
    </citation>
    <scope>NUCLEOTIDE SEQUENCE</scope>
</reference>
<dbReference type="EMBL" id="LT934425">
    <property type="protein sequence ID" value="SOH04550.1"/>
    <property type="molecule type" value="Genomic_DNA"/>
</dbReference>
<protein>
    <recommendedName>
        <fullName evidence="4">DUF3782 domain-containing protein</fullName>
    </recommendedName>
</protein>
<gene>
    <name evidence="2" type="ORF">KSMBR1_2052</name>
    <name evidence="1" type="ORF">kustc0343</name>
</gene>
<reference evidence="1" key="2">
    <citation type="submission" date="2006-01" db="EMBL/GenBank/DDBJ databases">
        <authorList>
            <person name="Genoscope"/>
        </authorList>
    </citation>
    <scope>NUCLEOTIDE SEQUENCE</scope>
</reference>
<reference evidence="3" key="4">
    <citation type="submission" date="2017-10" db="EMBL/GenBank/DDBJ databases">
        <authorList>
            <person name="Frank J."/>
        </authorList>
    </citation>
    <scope>NUCLEOTIDE SEQUENCE [LARGE SCALE GENOMIC DNA]</scope>
</reference>
<reference evidence="2" key="3">
    <citation type="submission" date="2017-10" db="EMBL/GenBank/DDBJ databases">
        <authorList>
            <person name="Banno H."/>
            <person name="Chua N.-H."/>
        </authorList>
    </citation>
    <scope>NUCLEOTIDE SEQUENCE [LARGE SCALE GENOMIC DNA]</scope>
    <source>
        <strain evidence="2">Kuenenia_mbr1_ru-nijmegen</strain>
    </source>
</reference>
<dbReference type="SUPFAM" id="SSF52980">
    <property type="entry name" value="Restriction endonuclease-like"/>
    <property type="match status" value="1"/>
</dbReference>
<evidence type="ECO:0000313" key="1">
    <source>
        <dbReference type="EMBL" id="CAJ71088.1"/>
    </source>
</evidence>
<dbReference type="PANTHER" id="PTHR38753">
    <property type="entry name" value="SLR1441 PROTEIN"/>
    <property type="match status" value="1"/>
</dbReference>
<proteinExistence type="predicted"/>
<evidence type="ECO:0000313" key="3">
    <source>
        <dbReference type="Proteomes" id="UP000221734"/>
    </source>
</evidence>
<keyword evidence="3" id="KW-1185">Reference proteome</keyword>
<evidence type="ECO:0000313" key="2">
    <source>
        <dbReference type="EMBL" id="SOH04550.1"/>
    </source>
</evidence>
<dbReference type="EMBL" id="CT573073">
    <property type="protein sequence ID" value="CAJ71088.1"/>
    <property type="molecule type" value="Genomic_DNA"/>
</dbReference>
<dbReference type="Proteomes" id="UP000221734">
    <property type="component" value="Chromosome Kuenenia_stuttgartiensis_MBR1"/>
</dbReference>
<dbReference type="KEGG" id="kst:KSMBR1_2052"/>
<organism evidence="1">
    <name type="scientific">Kuenenia stuttgartiensis</name>
    <dbReference type="NCBI Taxonomy" id="174633"/>
    <lineage>
        <taxon>Bacteria</taxon>
        <taxon>Pseudomonadati</taxon>
        <taxon>Planctomycetota</taxon>
        <taxon>Candidatus Brocadiia</taxon>
        <taxon>Candidatus Brocadiales</taxon>
        <taxon>Candidatus Brocadiaceae</taxon>
        <taxon>Candidatus Kuenenia</taxon>
    </lineage>
</organism>
<name>Q1PV44_KUEST</name>
<dbReference type="OrthoDB" id="428358at2"/>
<dbReference type="AlphaFoldDB" id="Q1PV44"/>